<dbReference type="Pfam" id="PF03781">
    <property type="entry name" value="FGE-sulfatase"/>
    <property type="match status" value="1"/>
</dbReference>
<comment type="caution">
    <text evidence="2">The sequence shown here is derived from an EMBL/GenBank/DDBJ whole genome shotgun (WGS) entry which is preliminary data.</text>
</comment>
<proteinExistence type="predicted"/>
<dbReference type="Gene3D" id="3.90.1580.10">
    <property type="entry name" value="paralog of FGE (formylglycine-generating enzyme)"/>
    <property type="match status" value="1"/>
</dbReference>
<gene>
    <name evidence="2" type="ORF">OMM_05379</name>
</gene>
<evidence type="ECO:0000313" key="2">
    <source>
        <dbReference type="EMBL" id="ETR66995.1"/>
    </source>
</evidence>
<evidence type="ECO:0000259" key="1">
    <source>
        <dbReference type="Pfam" id="PF03781"/>
    </source>
</evidence>
<dbReference type="Proteomes" id="UP000189670">
    <property type="component" value="Unassembled WGS sequence"/>
</dbReference>
<feature type="domain" description="Sulfatase-modifying factor enzyme-like" evidence="1">
    <location>
        <begin position="36"/>
        <end position="278"/>
    </location>
</feature>
<dbReference type="GO" id="GO:0120147">
    <property type="term" value="F:formylglycine-generating oxidase activity"/>
    <property type="evidence" value="ECO:0007669"/>
    <property type="project" value="TreeGrafter"/>
</dbReference>
<evidence type="ECO:0000313" key="3">
    <source>
        <dbReference type="Proteomes" id="UP000189670"/>
    </source>
</evidence>
<sequence>MPAIERVNAGNVLDKLSDDRFNKAYFYLPDDSMLGFVEIPEGEFIMGSDKDKDKDADADDDESPQHNLDLDTFYISKYPVTVSQYKVYLKSAGKSVAEDWHQYNRFNNHPVVYVSWFNAMEYCKWLSAELRKNKTTPKQIKDLLNTEKWHLTLLSEAEWEKAARGLDGRIYPWGNTFDKDRLNFYDTNIGRPSPVGCFEKGASPYQVVEMSGNVFEWTKSKISDYPCQPNEERLHLTDKSEARVVRGGSWDVSARCCRVAYRYEVAPNQRFSNIGFRVCLSFEESIRKK</sequence>
<dbReference type="EMBL" id="ATBP01001618">
    <property type="protein sequence ID" value="ETR66995.1"/>
    <property type="molecule type" value="Genomic_DNA"/>
</dbReference>
<protein>
    <recommendedName>
        <fullName evidence="1">Sulfatase-modifying factor enzyme-like domain-containing protein</fullName>
    </recommendedName>
</protein>
<accession>A0A1V1NWR8</accession>
<dbReference type="InterPro" id="IPR005532">
    <property type="entry name" value="SUMF_dom"/>
</dbReference>
<name>A0A1V1NWR8_9BACT</name>
<dbReference type="InterPro" id="IPR051043">
    <property type="entry name" value="Sulfatase_Mod_Factor_Kinase"/>
</dbReference>
<reference evidence="3" key="1">
    <citation type="submission" date="2012-11" db="EMBL/GenBank/DDBJ databases">
        <authorList>
            <person name="Lucero-Rivera Y.E."/>
            <person name="Tovar-Ramirez D."/>
        </authorList>
    </citation>
    <scope>NUCLEOTIDE SEQUENCE [LARGE SCALE GENOMIC DNA]</scope>
    <source>
        <strain evidence="3">Araruama</strain>
    </source>
</reference>
<dbReference type="InterPro" id="IPR042095">
    <property type="entry name" value="SUMF_sf"/>
</dbReference>
<dbReference type="AlphaFoldDB" id="A0A1V1NWR8"/>
<dbReference type="PANTHER" id="PTHR23150">
    <property type="entry name" value="SULFATASE MODIFYING FACTOR 1, 2"/>
    <property type="match status" value="1"/>
</dbReference>
<organism evidence="2 3">
    <name type="scientific">Candidatus Magnetoglobus multicellularis str. Araruama</name>
    <dbReference type="NCBI Taxonomy" id="890399"/>
    <lineage>
        <taxon>Bacteria</taxon>
        <taxon>Pseudomonadati</taxon>
        <taxon>Thermodesulfobacteriota</taxon>
        <taxon>Desulfobacteria</taxon>
        <taxon>Desulfobacterales</taxon>
        <taxon>Desulfobacteraceae</taxon>
        <taxon>Candidatus Magnetoglobus</taxon>
    </lineage>
</organism>
<dbReference type="InterPro" id="IPR016187">
    <property type="entry name" value="CTDL_fold"/>
</dbReference>
<dbReference type="SUPFAM" id="SSF56436">
    <property type="entry name" value="C-type lectin-like"/>
    <property type="match status" value="1"/>
</dbReference>
<dbReference type="PANTHER" id="PTHR23150:SF19">
    <property type="entry name" value="FORMYLGLYCINE-GENERATING ENZYME"/>
    <property type="match status" value="1"/>
</dbReference>